<protein>
    <recommendedName>
        <fullName evidence="1">Cyclin N-terminal domain-containing protein</fullName>
    </recommendedName>
</protein>
<proteinExistence type="predicted"/>
<dbReference type="InterPro" id="IPR006671">
    <property type="entry name" value="Cyclin_N"/>
</dbReference>
<dbReference type="Pfam" id="PF00134">
    <property type="entry name" value="Cyclin_N"/>
    <property type="match status" value="1"/>
</dbReference>
<dbReference type="AlphaFoldDB" id="A0ABD3QUX3"/>
<keyword evidence="3" id="KW-1185">Reference proteome</keyword>
<sequence>MIQTDVFAQLCVMQNQEQNAYRCFDYMDLAETMVYPSDRQALCNWGYRTIAACPGVERSTVAVAILYFDRFLSTSNPIAKWALNDRRELQLAFVACLVIALKVHSGLNVELDFVSRVICNDMYDTEEIIMMEREVLEGLEWRLNGPIPHDFIDRFLCLLPPNDSINFEFLSHFSKSLVEHALTVYSVALTSPSSIAFSSIFCSLQYMDTLSPLTNLSILQFLEVVMGLDMRDPHVQATCIRMTGLLQECSCNSVASVLGVQAERRISETSNDEMSVAGEASPRTA</sequence>
<dbReference type="InterPro" id="IPR036915">
    <property type="entry name" value="Cyclin-like_sf"/>
</dbReference>
<reference evidence="2 3" key="1">
    <citation type="journal article" date="2020" name="G3 (Bethesda)">
        <title>Improved Reference Genome for Cyclotella cryptica CCMP332, a Model for Cell Wall Morphogenesis, Salinity Adaptation, and Lipid Production in Diatoms (Bacillariophyta).</title>
        <authorList>
            <person name="Roberts W.R."/>
            <person name="Downey K.M."/>
            <person name="Ruck E.C."/>
            <person name="Traller J.C."/>
            <person name="Alverson A.J."/>
        </authorList>
    </citation>
    <scope>NUCLEOTIDE SEQUENCE [LARGE SCALE GENOMIC DNA]</scope>
    <source>
        <strain evidence="2 3">CCMP332</strain>
    </source>
</reference>
<organism evidence="2 3">
    <name type="scientific">Cyclotella cryptica</name>
    <dbReference type="NCBI Taxonomy" id="29204"/>
    <lineage>
        <taxon>Eukaryota</taxon>
        <taxon>Sar</taxon>
        <taxon>Stramenopiles</taxon>
        <taxon>Ochrophyta</taxon>
        <taxon>Bacillariophyta</taxon>
        <taxon>Coscinodiscophyceae</taxon>
        <taxon>Thalassiosirophycidae</taxon>
        <taxon>Stephanodiscales</taxon>
        <taxon>Stephanodiscaceae</taxon>
        <taxon>Cyclotella</taxon>
    </lineage>
</organism>
<dbReference type="EMBL" id="JABMIG020000014">
    <property type="protein sequence ID" value="KAL3803391.1"/>
    <property type="molecule type" value="Genomic_DNA"/>
</dbReference>
<name>A0ABD3QUX3_9STRA</name>
<dbReference type="Proteomes" id="UP001516023">
    <property type="component" value="Unassembled WGS sequence"/>
</dbReference>
<comment type="caution">
    <text evidence="2">The sequence shown here is derived from an EMBL/GenBank/DDBJ whole genome shotgun (WGS) entry which is preliminary data.</text>
</comment>
<dbReference type="InterPro" id="IPR039361">
    <property type="entry name" value="Cyclin"/>
</dbReference>
<dbReference type="FunFam" id="1.10.472.10:FF:000093">
    <property type="entry name" value="Predicted protein"/>
    <property type="match status" value="1"/>
</dbReference>
<dbReference type="SUPFAM" id="SSF47954">
    <property type="entry name" value="Cyclin-like"/>
    <property type="match status" value="1"/>
</dbReference>
<evidence type="ECO:0000313" key="2">
    <source>
        <dbReference type="EMBL" id="KAL3803391.1"/>
    </source>
</evidence>
<gene>
    <name evidence="2" type="ORF">HJC23_009355</name>
</gene>
<evidence type="ECO:0000259" key="1">
    <source>
        <dbReference type="Pfam" id="PF00134"/>
    </source>
</evidence>
<accession>A0ABD3QUX3</accession>
<dbReference type="Gene3D" id="1.10.472.10">
    <property type="entry name" value="Cyclin-like"/>
    <property type="match status" value="2"/>
</dbReference>
<feature type="domain" description="Cyclin N-terminal" evidence="1">
    <location>
        <begin position="12"/>
        <end position="144"/>
    </location>
</feature>
<dbReference type="PANTHER" id="PTHR10177">
    <property type="entry name" value="CYCLINS"/>
    <property type="match status" value="1"/>
</dbReference>
<evidence type="ECO:0000313" key="3">
    <source>
        <dbReference type="Proteomes" id="UP001516023"/>
    </source>
</evidence>